<accession>A0A1I8FR45</accession>
<feature type="transmembrane region" description="Helical" evidence="2">
    <location>
        <begin position="370"/>
        <end position="393"/>
    </location>
</feature>
<proteinExistence type="predicted"/>
<organism evidence="3 4">
    <name type="scientific">Macrostomum lignano</name>
    <dbReference type="NCBI Taxonomy" id="282301"/>
    <lineage>
        <taxon>Eukaryota</taxon>
        <taxon>Metazoa</taxon>
        <taxon>Spiralia</taxon>
        <taxon>Lophotrochozoa</taxon>
        <taxon>Platyhelminthes</taxon>
        <taxon>Rhabditophora</taxon>
        <taxon>Macrostomorpha</taxon>
        <taxon>Macrostomida</taxon>
        <taxon>Macrostomidae</taxon>
        <taxon>Macrostomum</taxon>
    </lineage>
</organism>
<sequence>LHHVNGTQAGGGGAQRGHEDTHLEHGAAASPHGRMLQDAHPFAADPRNRRRPAPFESLDHQPNVAHVAPTGPQRRLHPRVSSIRQTEPGGHLVGAQHGQPAADGQAVSRAASSRELAVPLSRIVELVAKRRGDGRPVAAVSATFYPVAVVVVAGWETPLPHSVGQTAAVQQQAGGDLRLPPGREAALTAPPWRPPRRGRQLHEAHNAQLGLAEPALPASSVSWQSDRPPCRSRSTLADMLGTARLRMAYLYAHCWLTNLLATSSSRVSAVSGSRKPPQPPRRRWCTWPERPAQSAAFACTDPAAGPAGPPAQPAGSAGSGDKAETRSSRRDFNSLGRAGCGCPPPGVRGGPDDEPIHNGTLTVIRKIVPIYTWGFLLLVCFLFIMLLFAFLYMEQLLCFGYCKGRTCCDTPNLAPQSWTSVSKIYAHW</sequence>
<feature type="compositionally biased region" description="Basic and acidic residues" evidence="1">
    <location>
        <begin position="16"/>
        <end position="25"/>
    </location>
</feature>
<keyword evidence="2" id="KW-1133">Transmembrane helix</keyword>
<feature type="region of interest" description="Disordered" evidence="1">
    <location>
        <begin position="299"/>
        <end position="353"/>
    </location>
</feature>
<keyword evidence="3" id="KW-1185">Reference proteome</keyword>
<evidence type="ECO:0000256" key="2">
    <source>
        <dbReference type="SAM" id="Phobius"/>
    </source>
</evidence>
<evidence type="ECO:0000313" key="4">
    <source>
        <dbReference type="WBParaSite" id="maker-unitig_43259-snap-gene-0.2-mRNA-1"/>
    </source>
</evidence>
<dbReference type="AlphaFoldDB" id="A0A1I8FR45"/>
<dbReference type="WBParaSite" id="maker-unitig_43259-snap-gene-0.2-mRNA-1">
    <property type="protein sequence ID" value="maker-unitig_43259-snap-gene-0.2-mRNA-1"/>
    <property type="gene ID" value="maker-unitig_43259-snap-gene-0.2"/>
</dbReference>
<dbReference type="Proteomes" id="UP000095280">
    <property type="component" value="Unplaced"/>
</dbReference>
<name>A0A1I8FR45_9PLAT</name>
<evidence type="ECO:0000256" key="1">
    <source>
        <dbReference type="SAM" id="MobiDB-lite"/>
    </source>
</evidence>
<protein>
    <submittedName>
        <fullName evidence="4">Ion_trans domain-containing protein</fullName>
    </submittedName>
</protein>
<keyword evidence="2" id="KW-0472">Membrane</keyword>
<keyword evidence="2" id="KW-0812">Transmembrane</keyword>
<feature type="region of interest" description="Disordered" evidence="1">
    <location>
        <begin position="1"/>
        <end position="114"/>
    </location>
</feature>
<reference evidence="4" key="1">
    <citation type="submission" date="2016-11" db="UniProtKB">
        <authorList>
            <consortium name="WormBaseParasite"/>
        </authorList>
    </citation>
    <scope>IDENTIFICATION</scope>
</reference>
<feature type="compositionally biased region" description="Basic and acidic residues" evidence="1">
    <location>
        <begin position="321"/>
        <end position="332"/>
    </location>
</feature>
<evidence type="ECO:0000313" key="3">
    <source>
        <dbReference type="Proteomes" id="UP000095280"/>
    </source>
</evidence>
<feature type="region of interest" description="Disordered" evidence="1">
    <location>
        <begin position="266"/>
        <end position="286"/>
    </location>
</feature>